<dbReference type="AlphaFoldDB" id="A0AA86IQA0"/>
<evidence type="ECO:0000313" key="2">
    <source>
        <dbReference type="EMBL" id="BCU55278.1"/>
    </source>
</evidence>
<reference evidence="2" key="1">
    <citation type="submission" date="2021-04" db="EMBL/GenBank/DDBJ databases">
        <title>Difference and commonality of drug resistance evolution in various bacteria. and drug sensitivity profiles.</title>
        <authorList>
            <person name="Maeda T."/>
            <person name="Shibai A."/>
            <person name="Kawada K."/>
            <person name="Kotani H."/>
            <person name="Tarusawa Y."/>
            <person name="Tanabe K."/>
            <person name="Furusawa C."/>
        </authorList>
    </citation>
    <scope>NUCLEOTIDE SEQUENCE</scope>
    <source>
        <strain evidence="2">JCM 8580</strain>
    </source>
</reference>
<dbReference type="EMBL" id="AP024590">
    <property type="protein sequence ID" value="BCU55278.1"/>
    <property type="molecule type" value="Genomic_DNA"/>
</dbReference>
<dbReference type="PROSITE" id="PS51746">
    <property type="entry name" value="PPM_2"/>
    <property type="match status" value="1"/>
</dbReference>
<accession>A0AA86IQA0</accession>
<proteinExistence type="predicted"/>
<evidence type="ECO:0000259" key="1">
    <source>
        <dbReference type="PROSITE" id="PS51746"/>
    </source>
</evidence>
<name>A0AA86IQA0_9ENTR</name>
<dbReference type="RefSeq" id="WP_088218825.1">
    <property type="nucleotide sequence ID" value="NZ_AP024590.1"/>
</dbReference>
<dbReference type="Pfam" id="PF13672">
    <property type="entry name" value="PP2C_2"/>
    <property type="match status" value="1"/>
</dbReference>
<feature type="domain" description="PPM-type phosphatase" evidence="1">
    <location>
        <begin position="6"/>
        <end position="242"/>
    </location>
</feature>
<evidence type="ECO:0000313" key="3">
    <source>
        <dbReference type="Proteomes" id="UP000682928"/>
    </source>
</evidence>
<sequence>MIKLTNCGAFSFAKDQTRHNEDAFLLPMPCEDGYIFAVADGVGAYAGAQEAAQTAINSLIALKLPDLLDAELVLKFVKNEITDLLQSNSDKAKAATTLSYCFINSEYLHVIHVGDTRVYVRAGLKLNLLTKDHTQHQELLDDGLYTKKELKSLPGKNMLTAAISKSLPVRYQYYKVPLDDLVSDDGSLMLVIMSDGAHHFWEHRPRFSASTMSSPSNFATTMLKRIKRMGPSDDHSLIAASFQRS</sequence>
<dbReference type="InterPro" id="IPR001932">
    <property type="entry name" value="PPM-type_phosphatase-like_dom"/>
</dbReference>
<dbReference type="Proteomes" id="UP000682928">
    <property type="component" value="Chromosome"/>
</dbReference>
<gene>
    <name evidence="2" type="ORF">ENKO_18720</name>
</gene>
<protein>
    <recommendedName>
        <fullName evidence="1">PPM-type phosphatase domain-containing protein</fullName>
    </recommendedName>
</protein>
<dbReference type="Gene3D" id="3.60.40.10">
    <property type="entry name" value="PPM-type phosphatase domain"/>
    <property type="match status" value="1"/>
</dbReference>
<organism evidence="2 3">
    <name type="scientific">Enterobacter kobei</name>
    <dbReference type="NCBI Taxonomy" id="208224"/>
    <lineage>
        <taxon>Bacteria</taxon>
        <taxon>Pseudomonadati</taxon>
        <taxon>Pseudomonadota</taxon>
        <taxon>Gammaproteobacteria</taxon>
        <taxon>Enterobacterales</taxon>
        <taxon>Enterobacteriaceae</taxon>
        <taxon>Enterobacter</taxon>
        <taxon>Enterobacter cloacae complex</taxon>
    </lineage>
</organism>
<dbReference type="SUPFAM" id="SSF81606">
    <property type="entry name" value="PP2C-like"/>
    <property type="match status" value="1"/>
</dbReference>
<dbReference type="InterPro" id="IPR036457">
    <property type="entry name" value="PPM-type-like_dom_sf"/>
</dbReference>